<protein>
    <submittedName>
        <fullName evidence="1">Uncharacterized protein</fullName>
    </submittedName>
</protein>
<proteinExistence type="predicted"/>
<dbReference type="AlphaFoldDB" id="A0A3N6PFI1"/>
<accession>A0A3N6PFI1</accession>
<evidence type="ECO:0000313" key="2">
    <source>
        <dbReference type="Proteomes" id="UP000269154"/>
    </source>
</evidence>
<name>A0A3N6PFI1_9CYAN</name>
<comment type="caution">
    <text evidence="1">The sequence shown here is derived from an EMBL/GenBank/DDBJ whole genome shotgun (WGS) entry which is preliminary data.</text>
</comment>
<dbReference type="Proteomes" id="UP000269154">
    <property type="component" value="Unassembled WGS sequence"/>
</dbReference>
<organism evidence="1 2">
    <name type="scientific">Okeania hirsuta</name>
    <dbReference type="NCBI Taxonomy" id="1458930"/>
    <lineage>
        <taxon>Bacteria</taxon>
        <taxon>Bacillati</taxon>
        <taxon>Cyanobacteriota</taxon>
        <taxon>Cyanophyceae</taxon>
        <taxon>Oscillatoriophycideae</taxon>
        <taxon>Oscillatoriales</taxon>
        <taxon>Microcoleaceae</taxon>
        <taxon>Okeania</taxon>
    </lineage>
</organism>
<sequence>MQLKTIWQLGSNNPENPNNLDTIRQWWAAIADTEITWRQRLIPASGDITELDWEPQRFDEIFEIATPEIRGITLYWRKPNSPTESNTTVQKLELNHTSQELYIFPKSQQQLVIRVALPEVKYQRIEINNPAVLVEKNIILFQDATQLLEVQIKLTPEQLNQLKEKLK</sequence>
<dbReference type="EMBL" id="RCBY01000040">
    <property type="protein sequence ID" value="RQH46414.1"/>
    <property type="molecule type" value="Genomic_DNA"/>
</dbReference>
<dbReference type="RefSeq" id="WP_124145330.1">
    <property type="nucleotide sequence ID" value="NZ_CAWOKI010000078.1"/>
</dbReference>
<gene>
    <name evidence="1" type="ORF">D5R40_09630</name>
</gene>
<dbReference type="OrthoDB" id="422984at2"/>
<keyword evidence="2" id="KW-1185">Reference proteome</keyword>
<reference evidence="1 2" key="1">
    <citation type="journal article" date="2018" name="ACS Chem. Biol.">
        <title>Ketoreductase domain dysfunction expands chemodiversity: malyngamide biosynthesis in the cyanobacterium Okeania hirsuta.</title>
        <authorList>
            <person name="Moss N.A."/>
            <person name="Leao T."/>
            <person name="Rankin M."/>
            <person name="McCullough T.M."/>
            <person name="Qu P."/>
            <person name="Korobeynikov A."/>
            <person name="Smith J.L."/>
            <person name="Gerwick L."/>
            <person name="Gerwick W.H."/>
        </authorList>
    </citation>
    <scope>NUCLEOTIDE SEQUENCE [LARGE SCALE GENOMIC DNA]</scope>
    <source>
        <strain evidence="1 2">PAB10Feb10-1</strain>
    </source>
</reference>
<evidence type="ECO:0000313" key="1">
    <source>
        <dbReference type="EMBL" id="RQH46414.1"/>
    </source>
</evidence>